<evidence type="ECO:0000313" key="2">
    <source>
        <dbReference type="Proteomes" id="UP000005475"/>
    </source>
</evidence>
<reference evidence="2" key="2">
    <citation type="submission" date="2007-04" db="EMBL/GenBank/DDBJ databases">
        <title>Draft genome sequence of Bacteroides ovatus (ATCC 8483).</title>
        <authorList>
            <person name="Sudarsanam P."/>
            <person name="Ley R."/>
            <person name="Guruge J."/>
            <person name="Turnbaugh P.J."/>
            <person name="Mahowald M."/>
            <person name="Liep D."/>
            <person name="Gordon J."/>
        </authorList>
    </citation>
    <scope>NUCLEOTIDE SEQUENCE [LARGE SCALE GENOMIC DNA]</scope>
    <source>
        <strain evidence="2">ATCC 8483 / DSM 1896 / JCM 5824 / BCRC 10623 / CCUG 4943 / NCTC 11153</strain>
    </source>
</reference>
<dbReference type="EMBL" id="AAXF02000054">
    <property type="protein sequence ID" value="EDO09070.1"/>
    <property type="molecule type" value="Genomic_DNA"/>
</dbReference>
<protein>
    <submittedName>
        <fullName evidence="1">Uncharacterized protein</fullName>
    </submittedName>
</protein>
<name>A0AAN3A3E8_BACO1</name>
<dbReference type="AlphaFoldDB" id="A0AAN3A3E8"/>
<sequence>MVFRFETAIVRAFHYFCGEYPVEKEDFLCKAYLEPINP</sequence>
<comment type="caution">
    <text evidence="1">The sequence shown here is derived from an EMBL/GenBank/DDBJ whole genome shotgun (WGS) entry which is preliminary data.</text>
</comment>
<organism evidence="1 2">
    <name type="scientific">Bacteroides ovatus (strain ATCC 8483 / DSM 1896 / JCM 5824 / BCRC 10623 / CCUG 4943 / NCTC 11153)</name>
    <dbReference type="NCBI Taxonomy" id="411476"/>
    <lineage>
        <taxon>Bacteria</taxon>
        <taxon>Pseudomonadati</taxon>
        <taxon>Bacteroidota</taxon>
        <taxon>Bacteroidia</taxon>
        <taxon>Bacteroidales</taxon>
        <taxon>Bacteroidaceae</taxon>
        <taxon>Bacteroides</taxon>
    </lineage>
</organism>
<proteinExistence type="predicted"/>
<evidence type="ECO:0000313" key="1">
    <source>
        <dbReference type="EMBL" id="EDO09070.1"/>
    </source>
</evidence>
<dbReference type="Proteomes" id="UP000005475">
    <property type="component" value="Unassembled WGS sequence"/>
</dbReference>
<accession>A0AAN3A3E8</accession>
<gene>
    <name evidence="1" type="ORF">BACOVA_04928</name>
</gene>
<reference evidence="1 2" key="1">
    <citation type="submission" date="2007-03" db="EMBL/GenBank/DDBJ databases">
        <authorList>
            <person name="Fulton L."/>
            <person name="Clifton S."/>
            <person name="Fulton B."/>
            <person name="Xu J."/>
            <person name="Minx P."/>
            <person name="Pepin K.H."/>
            <person name="Johnson M."/>
            <person name="Thiruvilangam P."/>
            <person name="Bhonagiri V."/>
            <person name="Nash W.E."/>
            <person name="Mardis E.R."/>
            <person name="Wilson R.K."/>
        </authorList>
    </citation>
    <scope>NUCLEOTIDE SEQUENCE [LARGE SCALE GENOMIC DNA]</scope>
    <source>
        <strain evidence="2">ATCC 8483 / DSM 1896 / JCM 5824 / BCRC 10623 / CCUG 4943 / NCTC 11153</strain>
    </source>
</reference>